<sequence length="114" mass="13161">MADKRSHELMAMALKESFKIDLRASLPIVHEKSEKEQVIQNHVAAPPPQRYSRGAQRHRETEGEREERGESDEGHRRNRNRQVGFELIRTMEARRPIPFLVFMLSKGNSTVSPG</sequence>
<gene>
    <name evidence="2" type="ORF">GTHE00462_LOCUS23666</name>
</gene>
<protein>
    <submittedName>
        <fullName evidence="2">Uncharacterized protein</fullName>
    </submittedName>
</protein>
<accession>A0A7S4L4P7</accession>
<proteinExistence type="predicted"/>
<feature type="compositionally biased region" description="Basic and acidic residues" evidence="1">
    <location>
        <begin position="57"/>
        <end position="75"/>
    </location>
</feature>
<organism evidence="2">
    <name type="scientific">Guillardia theta</name>
    <name type="common">Cryptophyte</name>
    <name type="synonym">Cryptomonas phi</name>
    <dbReference type="NCBI Taxonomy" id="55529"/>
    <lineage>
        <taxon>Eukaryota</taxon>
        <taxon>Cryptophyceae</taxon>
        <taxon>Pyrenomonadales</taxon>
        <taxon>Geminigeraceae</taxon>
        <taxon>Guillardia</taxon>
    </lineage>
</organism>
<evidence type="ECO:0000313" key="2">
    <source>
        <dbReference type="EMBL" id="CAE2315018.1"/>
    </source>
</evidence>
<name>A0A7S4L4P7_GUITH</name>
<feature type="region of interest" description="Disordered" evidence="1">
    <location>
        <begin position="35"/>
        <end position="81"/>
    </location>
</feature>
<dbReference type="EMBL" id="HBKN01030447">
    <property type="protein sequence ID" value="CAE2315018.1"/>
    <property type="molecule type" value="Transcribed_RNA"/>
</dbReference>
<reference evidence="2" key="1">
    <citation type="submission" date="2021-01" db="EMBL/GenBank/DDBJ databases">
        <authorList>
            <person name="Corre E."/>
            <person name="Pelletier E."/>
            <person name="Niang G."/>
            <person name="Scheremetjew M."/>
            <person name="Finn R."/>
            <person name="Kale V."/>
            <person name="Holt S."/>
            <person name="Cochrane G."/>
            <person name="Meng A."/>
            <person name="Brown T."/>
            <person name="Cohen L."/>
        </authorList>
    </citation>
    <scope>NUCLEOTIDE SEQUENCE</scope>
    <source>
        <strain evidence="2">CCMP 2712</strain>
    </source>
</reference>
<dbReference type="AlphaFoldDB" id="A0A7S4L4P7"/>
<evidence type="ECO:0000256" key="1">
    <source>
        <dbReference type="SAM" id="MobiDB-lite"/>
    </source>
</evidence>